<evidence type="ECO:0000256" key="3">
    <source>
        <dbReference type="SAM" id="Phobius"/>
    </source>
</evidence>
<name>A0A242JWL3_9ENTE</name>
<dbReference type="AlphaFoldDB" id="A0A242JWL3"/>
<dbReference type="InterPro" id="IPR001466">
    <property type="entry name" value="Beta-lactam-related"/>
</dbReference>
<dbReference type="STRING" id="1987383.A5844_002287"/>
<keyword evidence="3" id="KW-1133">Transmembrane helix</keyword>
<sequence length="383" mass="43579">MKRRKHKKHVLTSLSSIQKVFLMVLLIVSLLSSWYIYESKTKVAASLPKVESTVDLTSEEQQLVTKIDQLLQKNDYIGSIYIRRNHRVILEKGYGYANKNTQQPNGPSLYYQIGSIQKAMTALLILKLIEVKKISLDTKLSIFYPQIPNSDNITIQDLIYMRSGLRRTASPTVPMTDEEVVQFSIDHLESTNNQSYRYEPLNFTLLTGILIKLTHQPYEKLLNDMLITPLQLKHTAFYESAKKTSEHAVSYQMTADNDYHQALNESETDIRNELGTGNISMSVYDLAAFFTKVLSGDLVSRNLLFTIWKNNPVGRPYSGGVYSGSDCIFAQGNINRFHAVVAMKKDTSDAIVMESNIQADKKIKLPATDLRDQIYELMEEGKK</sequence>
<comment type="subcellular location">
    <subcellularLocation>
        <location evidence="1">Membrane</location>
    </subcellularLocation>
</comment>
<dbReference type="SUPFAM" id="SSF56601">
    <property type="entry name" value="beta-lactamase/transpeptidase-like"/>
    <property type="match status" value="1"/>
</dbReference>
<dbReference type="InterPro" id="IPR050491">
    <property type="entry name" value="AmpC-like"/>
</dbReference>
<keyword evidence="6" id="KW-1185">Reference proteome</keyword>
<feature type="transmembrane region" description="Helical" evidence="3">
    <location>
        <begin position="20"/>
        <end position="37"/>
    </location>
</feature>
<evidence type="ECO:0000256" key="1">
    <source>
        <dbReference type="ARBA" id="ARBA00004370"/>
    </source>
</evidence>
<keyword evidence="3" id="KW-0812">Transmembrane</keyword>
<dbReference type="GO" id="GO:0016020">
    <property type="term" value="C:membrane"/>
    <property type="evidence" value="ECO:0007669"/>
    <property type="project" value="UniProtKB-SubCell"/>
</dbReference>
<dbReference type="PANTHER" id="PTHR46825:SF11">
    <property type="entry name" value="PENICILLIN-BINDING PROTEIN 4"/>
    <property type="match status" value="1"/>
</dbReference>
<evidence type="ECO:0000313" key="5">
    <source>
        <dbReference type="EMBL" id="OTP09509.1"/>
    </source>
</evidence>
<dbReference type="Pfam" id="PF00144">
    <property type="entry name" value="Beta-lactamase"/>
    <property type="match status" value="1"/>
</dbReference>
<feature type="domain" description="Beta-lactamase-related" evidence="4">
    <location>
        <begin position="78"/>
        <end position="322"/>
    </location>
</feature>
<dbReference type="InterPro" id="IPR012338">
    <property type="entry name" value="Beta-lactam/transpept-like"/>
</dbReference>
<keyword evidence="2 3" id="KW-0472">Membrane</keyword>
<protein>
    <recommendedName>
        <fullName evidence="4">Beta-lactamase-related domain-containing protein</fullName>
    </recommendedName>
</protein>
<accession>A0A242JWL3</accession>
<dbReference type="EMBL" id="NGMO01000004">
    <property type="protein sequence ID" value="OTP09509.1"/>
    <property type="molecule type" value="Genomic_DNA"/>
</dbReference>
<dbReference type="PANTHER" id="PTHR46825">
    <property type="entry name" value="D-ALANYL-D-ALANINE-CARBOXYPEPTIDASE/ENDOPEPTIDASE AMPH"/>
    <property type="match status" value="1"/>
</dbReference>
<gene>
    <name evidence="5" type="ORF">A5844_002287</name>
</gene>
<dbReference type="RefSeq" id="WP_086285340.1">
    <property type="nucleotide sequence ID" value="NZ_NGMO01000004.1"/>
</dbReference>
<evidence type="ECO:0000256" key="2">
    <source>
        <dbReference type="ARBA" id="ARBA00023136"/>
    </source>
</evidence>
<organism evidence="5 6">
    <name type="scientific">Candidatus Enterococcus wittei</name>
    <dbReference type="NCBI Taxonomy" id="1987383"/>
    <lineage>
        <taxon>Bacteria</taxon>
        <taxon>Bacillati</taxon>
        <taxon>Bacillota</taxon>
        <taxon>Bacilli</taxon>
        <taxon>Lactobacillales</taxon>
        <taxon>Enterococcaceae</taxon>
        <taxon>Enterococcus</taxon>
    </lineage>
</organism>
<comment type="caution">
    <text evidence="5">The sequence shown here is derived from an EMBL/GenBank/DDBJ whole genome shotgun (WGS) entry which is preliminary data.</text>
</comment>
<evidence type="ECO:0000259" key="4">
    <source>
        <dbReference type="Pfam" id="PF00144"/>
    </source>
</evidence>
<proteinExistence type="predicted"/>
<dbReference type="Proteomes" id="UP000194933">
    <property type="component" value="Unassembled WGS sequence"/>
</dbReference>
<reference evidence="5 6" key="1">
    <citation type="submission" date="2017-05" db="EMBL/GenBank/DDBJ databases">
        <title>The Genome Sequence of Enterococcus sp. 10A9_DIV0425.</title>
        <authorList>
            <consortium name="The Broad Institute Genomics Platform"/>
            <consortium name="The Broad Institute Genomic Center for Infectious Diseases"/>
            <person name="Earl A."/>
            <person name="Manson A."/>
            <person name="Schwartman J."/>
            <person name="Gilmore M."/>
            <person name="Abouelleil A."/>
            <person name="Cao P."/>
            <person name="Chapman S."/>
            <person name="Cusick C."/>
            <person name="Shea T."/>
            <person name="Young S."/>
            <person name="Neafsey D."/>
            <person name="Nusbaum C."/>
            <person name="Birren B."/>
        </authorList>
    </citation>
    <scope>NUCLEOTIDE SEQUENCE [LARGE SCALE GENOMIC DNA]</scope>
    <source>
        <strain evidence="5 6">10A9_DIV0425</strain>
    </source>
</reference>
<dbReference type="Gene3D" id="3.40.710.10">
    <property type="entry name" value="DD-peptidase/beta-lactamase superfamily"/>
    <property type="match status" value="1"/>
</dbReference>
<evidence type="ECO:0000313" key="6">
    <source>
        <dbReference type="Proteomes" id="UP000194933"/>
    </source>
</evidence>